<name>A0A4Z2G1K5_9TELE</name>
<dbReference type="AlphaFoldDB" id="A0A4Z2G1K5"/>
<proteinExistence type="predicted"/>
<dbReference type="EMBL" id="SRLO01000744">
    <property type="protein sequence ID" value="TNN47409.1"/>
    <property type="molecule type" value="Genomic_DNA"/>
</dbReference>
<keyword evidence="1" id="KW-0812">Transmembrane</keyword>
<evidence type="ECO:0000256" key="1">
    <source>
        <dbReference type="SAM" id="Phobius"/>
    </source>
</evidence>
<feature type="transmembrane region" description="Helical" evidence="1">
    <location>
        <begin position="29"/>
        <end position="51"/>
    </location>
</feature>
<keyword evidence="1" id="KW-0472">Membrane</keyword>
<dbReference type="Proteomes" id="UP000314294">
    <property type="component" value="Unassembled WGS sequence"/>
</dbReference>
<sequence>MEEHWDGGTLGWRNTGMEEHSEAVTHLQLLLQFAAALLAAVELLLGGRGLVSDLLQLLKKLRRSGRLTTREKKEQLLLELLVLLHPTESHLQLPKPLGQVTHLPRGNCSRLPDSTEIHLGNSKVAKVIDV</sequence>
<keyword evidence="3" id="KW-1185">Reference proteome</keyword>
<accession>A0A4Z2G1K5</accession>
<gene>
    <name evidence="2" type="ORF">EYF80_042412</name>
</gene>
<evidence type="ECO:0000313" key="3">
    <source>
        <dbReference type="Proteomes" id="UP000314294"/>
    </source>
</evidence>
<protein>
    <submittedName>
        <fullName evidence="2">Uncharacterized protein</fullName>
    </submittedName>
</protein>
<evidence type="ECO:0000313" key="2">
    <source>
        <dbReference type="EMBL" id="TNN47409.1"/>
    </source>
</evidence>
<keyword evidence="1" id="KW-1133">Transmembrane helix</keyword>
<reference evidence="2 3" key="1">
    <citation type="submission" date="2019-03" db="EMBL/GenBank/DDBJ databases">
        <title>First draft genome of Liparis tanakae, snailfish: a comprehensive survey of snailfish specific genes.</title>
        <authorList>
            <person name="Kim W."/>
            <person name="Song I."/>
            <person name="Jeong J.-H."/>
            <person name="Kim D."/>
            <person name="Kim S."/>
            <person name="Ryu S."/>
            <person name="Song J.Y."/>
            <person name="Lee S.K."/>
        </authorList>
    </citation>
    <scope>NUCLEOTIDE SEQUENCE [LARGE SCALE GENOMIC DNA]</scope>
    <source>
        <tissue evidence="2">Muscle</tissue>
    </source>
</reference>
<organism evidence="2 3">
    <name type="scientific">Liparis tanakae</name>
    <name type="common">Tanaka's snailfish</name>
    <dbReference type="NCBI Taxonomy" id="230148"/>
    <lineage>
        <taxon>Eukaryota</taxon>
        <taxon>Metazoa</taxon>
        <taxon>Chordata</taxon>
        <taxon>Craniata</taxon>
        <taxon>Vertebrata</taxon>
        <taxon>Euteleostomi</taxon>
        <taxon>Actinopterygii</taxon>
        <taxon>Neopterygii</taxon>
        <taxon>Teleostei</taxon>
        <taxon>Neoteleostei</taxon>
        <taxon>Acanthomorphata</taxon>
        <taxon>Eupercaria</taxon>
        <taxon>Perciformes</taxon>
        <taxon>Cottioidei</taxon>
        <taxon>Cottales</taxon>
        <taxon>Liparidae</taxon>
        <taxon>Liparis</taxon>
    </lineage>
</organism>
<comment type="caution">
    <text evidence="2">The sequence shown here is derived from an EMBL/GenBank/DDBJ whole genome shotgun (WGS) entry which is preliminary data.</text>
</comment>